<dbReference type="Proteomes" id="UP000299102">
    <property type="component" value="Unassembled WGS sequence"/>
</dbReference>
<gene>
    <name evidence="1" type="ORF">EVAR_14083_1</name>
</gene>
<proteinExistence type="predicted"/>
<comment type="caution">
    <text evidence="1">The sequence shown here is derived from an EMBL/GenBank/DDBJ whole genome shotgun (WGS) entry which is preliminary data.</text>
</comment>
<dbReference type="AlphaFoldDB" id="A0A4C1UPX7"/>
<accession>A0A4C1UPX7</accession>
<name>A0A4C1UPX7_EUMVA</name>
<evidence type="ECO:0000313" key="1">
    <source>
        <dbReference type="EMBL" id="GBP27894.1"/>
    </source>
</evidence>
<sequence>MKFGERGNGNLLSEGPRRAFCQFRYGNNYSAALEFAPVTWERFSRRSLLKFSVVSNELKIPQQSIWPCSAERRGRTSDCDVRDGADSQIYQRTNVVERIVKCLFRH</sequence>
<protein>
    <submittedName>
        <fullName evidence="1">Uncharacterized protein</fullName>
    </submittedName>
</protein>
<keyword evidence="2" id="KW-1185">Reference proteome</keyword>
<evidence type="ECO:0000313" key="2">
    <source>
        <dbReference type="Proteomes" id="UP000299102"/>
    </source>
</evidence>
<reference evidence="1 2" key="1">
    <citation type="journal article" date="2019" name="Commun. Biol.">
        <title>The bagworm genome reveals a unique fibroin gene that provides high tensile strength.</title>
        <authorList>
            <person name="Kono N."/>
            <person name="Nakamura H."/>
            <person name="Ohtoshi R."/>
            <person name="Tomita M."/>
            <person name="Numata K."/>
            <person name="Arakawa K."/>
        </authorList>
    </citation>
    <scope>NUCLEOTIDE SEQUENCE [LARGE SCALE GENOMIC DNA]</scope>
</reference>
<organism evidence="1 2">
    <name type="scientific">Eumeta variegata</name>
    <name type="common">Bagworm moth</name>
    <name type="synonym">Eumeta japonica</name>
    <dbReference type="NCBI Taxonomy" id="151549"/>
    <lineage>
        <taxon>Eukaryota</taxon>
        <taxon>Metazoa</taxon>
        <taxon>Ecdysozoa</taxon>
        <taxon>Arthropoda</taxon>
        <taxon>Hexapoda</taxon>
        <taxon>Insecta</taxon>
        <taxon>Pterygota</taxon>
        <taxon>Neoptera</taxon>
        <taxon>Endopterygota</taxon>
        <taxon>Lepidoptera</taxon>
        <taxon>Glossata</taxon>
        <taxon>Ditrysia</taxon>
        <taxon>Tineoidea</taxon>
        <taxon>Psychidae</taxon>
        <taxon>Oiketicinae</taxon>
        <taxon>Eumeta</taxon>
    </lineage>
</organism>
<dbReference type="EMBL" id="BGZK01000200">
    <property type="protein sequence ID" value="GBP27894.1"/>
    <property type="molecule type" value="Genomic_DNA"/>
</dbReference>